<evidence type="ECO:0000259" key="4">
    <source>
        <dbReference type="SMART" id="SM00479"/>
    </source>
</evidence>
<dbReference type="PANTHER" id="PTHR30231:SF4">
    <property type="entry name" value="PROTEIN NEN2"/>
    <property type="match status" value="1"/>
</dbReference>
<proteinExistence type="predicted"/>
<feature type="domain" description="Exonuclease" evidence="4">
    <location>
        <begin position="57"/>
        <end position="226"/>
    </location>
</feature>
<dbReference type="InterPro" id="IPR036397">
    <property type="entry name" value="RNaseH_sf"/>
</dbReference>
<evidence type="ECO:0000256" key="3">
    <source>
        <dbReference type="ARBA" id="ARBA00022839"/>
    </source>
</evidence>
<evidence type="ECO:0000256" key="2">
    <source>
        <dbReference type="ARBA" id="ARBA00022801"/>
    </source>
</evidence>
<keyword evidence="2" id="KW-0378">Hydrolase</keyword>
<reference evidence="5" key="1">
    <citation type="submission" date="2024-05" db="EMBL/GenBank/DDBJ databases">
        <title>Alkalihalobacillus sp. strain MEB203 novel alkaliphilic bacterium from Lonar Lake, India.</title>
        <authorList>
            <person name="Joshi A."/>
            <person name="Thite S."/>
            <person name="Mengade P."/>
        </authorList>
    </citation>
    <scope>NUCLEOTIDE SEQUENCE</scope>
    <source>
        <strain evidence="5">MEB 203</strain>
    </source>
</reference>
<dbReference type="SMART" id="SM00479">
    <property type="entry name" value="EXOIII"/>
    <property type="match status" value="1"/>
</dbReference>
<name>A0ABT5VGP5_9BACI</name>
<protein>
    <submittedName>
        <fullName evidence="5">Exonuclease domain-containing protein</fullName>
    </submittedName>
</protein>
<dbReference type="RefSeq" id="WP_275119248.1">
    <property type="nucleotide sequence ID" value="NZ_JAOTPO010000010.1"/>
</dbReference>
<dbReference type="NCBIfam" id="NF005836">
    <property type="entry name" value="PRK07740.1"/>
    <property type="match status" value="1"/>
</dbReference>
<dbReference type="InterPro" id="IPR012337">
    <property type="entry name" value="RNaseH-like_sf"/>
</dbReference>
<keyword evidence="6" id="KW-1185">Reference proteome</keyword>
<dbReference type="Gene3D" id="3.30.420.10">
    <property type="entry name" value="Ribonuclease H-like superfamily/Ribonuclease H"/>
    <property type="match status" value="1"/>
</dbReference>
<dbReference type="CDD" id="cd06127">
    <property type="entry name" value="DEDDh"/>
    <property type="match status" value="1"/>
</dbReference>
<evidence type="ECO:0000313" key="6">
    <source>
        <dbReference type="Proteomes" id="UP001148125"/>
    </source>
</evidence>
<accession>A0ABT5VGP5</accession>
<organism evidence="5 6">
    <name type="scientific">Alkalihalobacterium chitinilyticum</name>
    <dbReference type="NCBI Taxonomy" id="2980103"/>
    <lineage>
        <taxon>Bacteria</taxon>
        <taxon>Bacillati</taxon>
        <taxon>Bacillota</taxon>
        <taxon>Bacilli</taxon>
        <taxon>Bacillales</taxon>
        <taxon>Bacillaceae</taxon>
        <taxon>Alkalihalobacterium</taxon>
    </lineage>
</organism>
<dbReference type="GO" id="GO:0004527">
    <property type="term" value="F:exonuclease activity"/>
    <property type="evidence" value="ECO:0007669"/>
    <property type="project" value="UniProtKB-KW"/>
</dbReference>
<dbReference type="PANTHER" id="PTHR30231">
    <property type="entry name" value="DNA POLYMERASE III SUBUNIT EPSILON"/>
    <property type="match status" value="1"/>
</dbReference>
<dbReference type="Pfam" id="PF00929">
    <property type="entry name" value="RNase_T"/>
    <property type="match status" value="1"/>
</dbReference>
<dbReference type="EMBL" id="JAOTPO010000010">
    <property type="protein sequence ID" value="MDE5414634.1"/>
    <property type="molecule type" value="Genomic_DNA"/>
</dbReference>
<dbReference type="InterPro" id="IPR006054">
    <property type="entry name" value="DnaQ"/>
</dbReference>
<evidence type="ECO:0000256" key="1">
    <source>
        <dbReference type="ARBA" id="ARBA00022722"/>
    </source>
</evidence>
<keyword evidence="3 5" id="KW-0269">Exonuclease</keyword>
<gene>
    <name evidence="5" type="ORF">N7Z68_14745</name>
</gene>
<comment type="caution">
    <text evidence="5">The sequence shown here is derived from an EMBL/GenBank/DDBJ whole genome shotgun (WGS) entry which is preliminary data.</text>
</comment>
<keyword evidence="1" id="KW-0540">Nuclease</keyword>
<dbReference type="SUPFAM" id="SSF53098">
    <property type="entry name" value="Ribonuclease H-like"/>
    <property type="match status" value="1"/>
</dbReference>
<evidence type="ECO:0000313" key="5">
    <source>
        <dbReference type="EMBL" id="MDE5414634.1"/>
    </source>
</evidence>
<dbReference type="InterPro" id="IPR013520">
    <property type="entry name" value="Ribonucl_H"/>
</dbReference>
<sequence length="241" mass="28017">MINHMIQYMKQLSGKLSPNVYTSVQHQSSASQMAYMRQLQKELKKESVLNKRFEELEVVVFDIETTGFYPDRGDKILSIGAVKVKGTKLGEEEGFYSLVRHEEPLPQPILEFTGIQQEDLFTAPTIEQVLEQFFHYVEGRTLVAHHSQHEKSFMQHVSWHVLRTNFIHRVIDTSFLIKVALPHQSLKTLDECCDFFNIPILTRHHALEDAKMTAHLWIKNVQIVKELGFHTLQDVYTELAK</sequence>
<dbReference type="NCBIfam" id="TIGR00573">
    <property type="entry name" value="dnaq"/>
    <property type="match status" value="1"/>
</dbReference>
<dbReference type="Proteomes" id="UP001148125">
    <property type="component" value="Unassembled WGS sequence"/>
</dbReference>